<keyword evidence="6" id="KW-0833">Ubl conjugation pathway</keyword>
<dbReference type="EMBL" id="KI517464">
    <property type="protein sequence ID" value="ESQ42399.1"/>
    <property type="molecule type" value="Genomic_DNA"/>
</dbReference>
<dbReference type="InterPro" id="IPR039525">
    <property type="entry name" value="RNF126-like_zinc-ribbon"/>
</dbReference>
<evidence type="ECO:0000256" key="7">
    <source>
        <dbReference type="ARBA" id="ARBA00022833"/>
    </source>
</evidence>
<feature type="domain" description="RING-type" evidence="9">
    <location>
        <begin position="190"/>
        <end position="231"/>
    </location>
</feature>
<organism evidence="10 11">
    <name type="scientific">Eutrema salsugineum</name>
    <name type="common">Saltwater cress</name>
    <name type="synonym">Sisymbrium salsugineum</name>
    <dbReference type="NCBI Taxonomy" id="72664"/>
    <lineage>
        <taxon>Eukaryota</taxon>
        <taxon>Viridiplantae</taxon>
        <taxon>Streptophyta</taxon>
        <taxon>Embryophyta</taxon>
        <taxon>Tracheophyta</taxon>
        <taxon>Spermatophyta</taxon>
        <taxon>Magnoliopsida</taxon>
        <taxon>eudicotyledons</taxon>
        <taxon>Gunneridae</taxon>
        <taxon>Pentapetalae</taxon>
        <taxon>rosids</taxon>
        <taxon>malvids</taxon>
        <taxon>Brassicales</taxon>
        <taxon>Brassicaceae</taxon>
        <taxon>Eutremeae</taxon>
        <taxon>Eutrema</taxon>
    </lineage>
</organism>
<evidence type="ECO:0000313" key="11">
    <source>
        <dbReference type="Proteomes" id="UP000030689"/>
    </source>
</evidence>
<name>V4LF90_EUTSA</name>
<dbReference type="PANTHER" id="PTHR15710:SF217">
    <property type="entry name" value="E3 UBIQUITIN-PROTEIN LIGASE RDUF2"/>
    <property type="match status" value="1"/>
</dbReference>
<reference evidence="10 11" key="1">
    <citation type="journal article" date="2013" name="Front. Plant Sci.">
        <title>The Reference Genome of the Halophytic Plant Eutrema salsugineum.</title>
        <authorList>
            <person name="Yang R."/>
            <person name="Jarvis D.E."/>
            <person name="Chen H."/>
            <person name="Beilstein M.A."/>
            <person name="Grimwood J."/>
            <person name="Jenkins J."/>
            <person name="Shu S."/>
            <person name="Prochnik S."/>
            <person name="Xin M."/>
            <person name="Ma C."/>
            <person name="Schmutz J."/>
            <person name="Wing R.A."/>
            <person name="Mitchell-Olds T."/>
            <person name="Schumaker K.S."/>
            <person name="Wang X."/>
        </authorList>
    </citation>
    <scope>NUCLEOTIDE SEQUENCE [LARGE SCALE GENOMIC DNA]</scope>
</reference>
<dbReference type="InterPro" id="IPR010543">
    <property type="entry name" value="DUF1117"/>
</dbReference>
<keyword evidence="4" id="KW-0479">Metal-binding</keyword>
<evidence type="ECO:0000256" key="2">
    <source>
        <dbReference type="ARBA" id="ARBA00012483"/>
    </source>
</evidence>
<dbReference type="GO" id="GO:0008270">
    <property type="term" value="F:zinc ion binding"/>
    <property type="evidence" value="ECO:0007669"/>
    <property type="project" value="UniProtKB-KW"/>
</dbReference>
<comment type="catalytic activity">
    <reaction evidence="1">
        <text>S-ubiquitinyl-[E2 ubiquitin-conjugating enzyme]-L-cysteine + [acceptor protein]-L-lysine = [E2 ubiquitin-conjugating enzyme]-L-cysteine + N(6)-ubiquitinyl-[acceptor protein]-L-lysine.</text>
        <dbReference type="EC" id="2.3.2.27"/>
    </reaction>
</comment>
<accession>V4LF90</accession>
<dbReference type="SUPFAM" id="SSF57850">
    <property type="entry name" value="RING/U-box"/>
    <property type="match status" value="1"/>
</dbReference>
<evidence type="ECO:0000256" key="4">
    <source>
        <dbReference type="ARBA" id="ARBA00022723"/>
    </source>
</evidence>
<dbReference type="InterPro" id="IPR001841">
    <property type="entry name" value="Znf_RING"/>
</dbReference>
<evidence type="ECO:0000256" key="1">
    <source>
        <dbReference type="ARBA" id="ARBA00000900"/>
    </source>
</evidence>
<evidence type="ECO:0000256" key="6">
    <source>
        <dbReference type="ARBA" id="ARBA00022786"/>
    </source>
</evidence>
<evidence type="ECO:0000256" key="5">
    <source>
        <dbReference type="ARBA" id="ARBA00022771"/>
    </source>
</evidence>
<evidence type="ECO:0000259" key="9">
    <source>
        <dbReference type="PROSITE" id="PS50089"/>
    </source>
</evidence>
<dbReference type="STRING" id="72664.V4LF90"/>
<dbReference type="AlphaFoldDB" id="V4LF90"/>
<evidence type="ECO:0000256" key="8">
    <source>
        <dbReference type="PROSITE-ProRule" id="PRU00175"/>
    </source>
</evidence>
<dbReference type="PANTHER" id="PTHR15710">
    <property type="entry name" value="E3 UBIQUITIN-PROTEIN LIGASE PRAJA"/>
    <property type="match status" value="1"/>
</dbReference>
<proteinExistence type="predicted"/>
<evidence type="ECO:0000256" key="3">
    <source>
        <dbReference type="ARBA" id="ARBA00022679"/>
    </source>
</evidence>
<dbReference type="eggNOG" id="KOG0800">
    <property type="taxonomic scope" value="Eukaryota"/>
</dbReference>
<dbReference type="GO" id="GO:0005737">
    <property type="term" value="C:cytoplasm"/>
    <property type="evidence" value="ECO:0007669"/>
    <property type="project" value="TreeGrafter"/>
</dbReference>
<dbReference type="Proteomes" id="UP000030689">
    <property type="component" value="Unassembled WGS sequence"/>
</dbReference>
<keyword evidence="7" id="KW-0862">Zinc</keyword>
<keyword evidence="11" id="KW-1185">Reference proteome</keyword>
<dbReference type="PROSITE" id="PS50089">
    <property type="entry name" value="ZF_RING_2"/>
    <property type="match status" value="1"/>
</dbReference>
<dbReference type="GO" id="GO:0016567">
    <property type="term" value="P:protein ubiquitination"/>
    <property type="evidence" value="ECO:0007669"/>
    <property type="project" value="TreeGrafter"/>
</dbReference>
<evidence type="ECO:0000313" key="10">
    <source>
        <dbReference type="EMBL" id="ESQ42399.1"/>
    </source>
</evidence>
<keyword evidence="3" id="KW-0808">Transferase</keyword>
<dbReference type="FunFam" id="3.30.40.10:FF:000022">
    <property type="entry name" value="E3 ubiquitin-protein ligase RING1-like"/>
    <property type="match status" value="1"/>
</dbReference>
<protein>
    <recommendedName>
        <fullName evidence="2">RING-type E3 ubiquitin transferase</fullName>
        <ecNumber evidence="2">2.3.2.27</ecNumber>
    </recommendedName>
</protein>
<dbReference type="SMART" id="SM00184">
    <property type="entry name" value="RING"/>
    <property type="match status" value="1"/>
</dbReference>
<dbReference type="Gene3D" id="3.30.40.10">
    <property type="entry name" value="Zinc/RING finger domain, C3HC4 (zinc finger)"/>
    <property type="match status" value="1"/>
</dbReference>
<dbReference type="Pfam" id="PF13639">
    <property type="entry name" value="zf-RING_2"/>
    <property type="match status" value="1"/>
</dbReference>
<dbReference type="KEGG" id="eus:EUTSA_v10013762mg"/>
<dbReference type="EC" id="2.3.2.27" evidence="2"/>
<dbReference type="InterPro" id="IPR013083">
    <property type="entry name" value="Znf_RING/FYVE/PHD"/>
</dbReference>
<dbReference type="GO" id="GO:0061630">
    <property type="term" value="F:ubiquitin protein ligase activity"/>
    <property type="evidence" value="ECO:0007669"/>
    <property type="project" value="UniProtKB-EC"/>
</dbReference>
<dbReference type="Pfam" id="PF06547">
    <property type="entry name" value="DUF1117"/>
    <property type="match status" value="1"/>
</dbReference>
<keyword evidence="5 8" id="KW-0863">Zinc-finger</keyword>
<dbReference type="CDD" id="cd16667">
    <property type="entry name" value="RING-H2_RNF126-like"/>
    <property type="match status" value="1"/>
</dbReference>
<dbReference type="Gramene" id="ESQ42399">
    <property type="protein sequence ID" value="ESQ42399"/>
    <property type="gene ID" value="EUTSA_v10013762mg"/>
</dbReference>
<dbReference type="OrthoDB" id="8062037at2759"/>
<sequence>MTTTTPITASYWCYSCTRFVSGWAEQGSTSGVTCPYCDGGFIEEINDSSSAAAELVNPASTEVRSINNSRRSVIRRRRSGRRPSFNPVIVLQGGAGERDEGEEADGARDRRAFEFYYDDGSGSGLRPLPDSVSEIMMGSGFDRLLEQLSQIEASGTGIGRSGNPPASKSAIESLPRVEISDCHVVAEANCAVCMEVFEAETEAREMPCKHIFHEDCIVPWLSIRNSCPVCRFELPSEPNRRSSNNEEENAVGMTIWRLPGGGIAVGRFNAAMRDGERVLPVVLTEVDGGGIGNSDGPRRISWVRAHGTLESDVAAGSGSGGRLRRMVRGMVSLMRRVRPNRGSSSSADISSSSNQLDLNIEVESRVLDRSNSVLRRYFGRNRSNRDSSVLH</sequence>
<dbReference type="OMA" id="RSETYCA"/>
<gene>
    <name evidence="10" type="ORF">EUTSA_v10013762mg</name>
</gene>
<dbReference type="Pfam" id="PF14369">
    <property type="entry name" value="Zn_ribbon_19"/>
    <property type="match status" value="1"/>
</dbReference>